<dbReference type="Proteomes" id="UP000192486">
    <property type="component" value="Chromosome"/>
</dbReference>
<protein>
    <submittedName>
        <fullName evidence="1">Uncharacterized protein</fullName>
    </submittedName>
</protein>
<evidence type="ECO:0000313" key="1">
    <source>
        <dbReference type="EMBL" id="ARF13287.1"/>
    </source>
</evidence>
<dbReference type="RefSeq" id="WP_029052853.1">
    <property type="nucleotide sequence ID" value="NZ_CP015108.1"/>
</dbReference>
<evidence type="ECO:0000313" key="2">
    <source>
        <dbReference type="Proteomes" id="UP000192486"/>
    </source>
</evidence>
<accession>A0ABN4YNE7</accession>
<proteinExistence type="predicted"/>
<reference evidence="1 2" key="1">
    <citation type="submission" date="2016-04" db="EMBL/GenBank/DDBJ databases">
        <title>Comparative Genomics and Epigenetics of Sporosarcina ureae.</title>
        <authorList>
            <person name="Oliver A.S."/>
            <person name="Cooper K.K."/>
        </authorList>
    </citation>
    <scope>NUCLEOTIDE SEQUENCE [LARGE SCALE GENOMIC DNA]</scope>
    <source>
        <strain evidence="1 2">S204</strain>
    </source>
</reference>
<keyword evidence="2" id="KW-1185">Reference proteome</keyword>
<dbReference type="EMBL" id="CP015108">
    <property type="protein sequence ID" value="ARF13287.1"/>
    <property type="molecule type" value="Genomic_DNA"/>
</dbReference>
<organism evidence="1 2">
    <name type="scientific">Sporosarcina ureae</name>
    <dbReference type="NCBI Taxonomy" id="1571"/>
    <lineage>
        <taxon>Bacteria</taxon>
        <taxon>Bacillati</taxon>
        <taxon>Bacillota</taxon>
        <taxon>Bacilli</taxon>
        <taxon>Bacillales</taxon>
        <taxon>Caryophanaceae</taxon>
        <taxon>Sporosarcina</taxon>
    </lineage>
</organism>
<sequence length="67" mass="7639">MKKYRVHYHFAGAESIVRIIEAADPEDALGVATNSRSNDIVFTDSKGTLYCFFYRDVKYVSIAEDRS</sequence>
<gene>
    <name evidence="1" type="ORF">SporoS204_03285</name>
</gene>
<name>A0ABN4YNE7_SPOUR</name>